<reference evidence="1" key="1">
    <citation type="submission" date="2014-11" db="EMBL/GenBank/DDBJ databases">
        <authorList>
            <person name="Amaro Gonzalez C."/>
        </authorList>
    </citation>
    <scope>NUCLEOTIDE SEQUENCE</scope>
</reference>
<accession>A0A0E9P9T3</accession>
<dbReference type="EMBL" id="GBXM01107762">
    <property type="protein sequence ID" value="JAH00815.1"/>
    <property type="molecule type" value="Transcribed_RNA"/>
</dbReference>
<organism evidence="1">
    <name type="scientific">Anguilla anguilla</name>
    <name type="common">European freshwater eel</name>
    <name type="synonym">Muraena anguilla</name>
    <dbReference type="NCBI Taxonomy" id="7936"/>
    <lineage>
        <taxon>Eukaryota</taxon>
        <taxon>Metazoa</taxon>
        <taxon>Chordata</taxon>
        <taxon>Craniata</taxon>
        <taxon>Vertebrata</taxon>
        <taxon>Euteleostomi</taxon>
        <taxon>Actinopterygii</taxon>
        <taxon>Neopterygii</taxon>
        <taxon>Teleostei</taxon>
        <taxon>Anguilliformes</taxon>
        <taxon>Anguillidae</taxon>
        <taxon>Anguilla</taxon>
    </lineage>
</organism>
<name>A0A0E9P9T3_ANGAN</name>
<dbReference type="AlphaFoldDB" id="A0A0E9P9T3"/>
<proteinExistence type="predicted"/>
<protein>
    <submittedName>
        <fullName evidence="1">Uncharacterized protein</fullName>
    </submittedName>
</protein>
<reference evidence="1" key="2">
    <citation type="journal article" date="2015" name="Fish Shellfish Immunol.">
        <title>Early steps in the European eel (Anguilla anguilla)-Vibrio vulnificus interaction in the gills: Role of the RtxA13 toxin.</title>
        <authorList>
            <person name="Callol A."/>
            <person name="Pajuelo D."/>
            <person name="Ebbesson L."/>
            <person name="Teles M."/>
            <person name="MacKenzie S."/>
            <person name="Amaro C."/>
        </authorList>
    </citation>
    <scope>NUCLEOTIDE SEQUENCE</scope>
</reference>
<sequence>MFQRFDDMLWIMSSSLFSPHFLLSIALVQVKHSTTVLFFHTYVFNVLLKIFFKENSKPKCSVLEAYQWFASCSEPSAVMLV</sequence>
<evidence type="ECO:0000313" key="1">
    <source>
        <dbReference type="EMBL" id="JAH00815.1"/>
    </source>
</evidence>